<sequence>KIYRYYNPEEVTQMLNYFSDDIPAGHLPVYVGLKQQKRFVVRVRDVNHPLFGELLDKAEEEYGFNPSGRLTIPCDEFHFRNVLSVPKIYTFAEKEIQTPLGGIMKGRGLILKLSRVIENIIISRVKSYKPMVDHVVKLPK</sequence>
<feature type="non-terminal residue" evidence="2">
    <location>
        <position position="140"/>
    </location>
</feature>
<dbReference type="EMBL" id="JAHRHJ020003813">
    <property type="protein sequence ID" value="KAH9287863.1"/>
    <property type="molecule type" value="Genomic_DNA"/>
</dbReference>
<dbReference type="AlphaFoldDB" id="A0AA38BUA7"/>
<name>A0AA38BUA7_TAXCH</name>
<accession>A0AA38BUA7</accession>
<reference evidence="2 3" key="1">
    <citation type="journal article" date="2021" name="Nat. Plants">
        <title>The Taxus genome provides insights into paclitaxel biosynthesis.</title>
        <authorList>
            <person name="Xiong X."/>
            <person name="Gou J."/>
            <person name="Liao Q."/>
            <person name="Li Y."/>
            <person name="Zhou Q."/>
            <person name="Bi G."/>
            <person name="Li C."/>
            <person name="Du R."/>
            <person name="Wang X."/>
            <person name="Sun T."/>
            <person name="Guo L."/>
            <person name="Liang H."/>
            <person name="Lu P."/>
            <person name="Wu Y."/>
            <person name="Zhang Z."/>
            <person name="Ro D.K."/>
            <person name="Shang Y."/>
            <person name="Huang S."/>
            <person name="Yan J."/>
        </authorList>
    </citation>
    <scope>NUCLEOTIDE SEQUENCE [LARGE SCALE GENOMIC DNA]</scope>
    <source>
        <strain evidence="2">Ta-2019</strain>
    </source>
</reference>
<dbReference type="Proteomes" id="UP000824469">
    <property type="component" value="Unassembled WGS sequence"/>
</dbReference>
<comment type="caution">
    <text evidence="2">The sequence shown here is derived from an EMBL/GenBank/DDBJ whole genome shotgun (WGS) entry which is preliminary data.</text>
</comment>
<evidence type="ECO:0000313" key="3">
    <source>
        <dbReference type="Proteomes" id="UP000824469"/>
    </source>
</evidence>
<dbReference type="Pfam" id="PF02519">
    <property type="entry name" value="Auxin_inducible"/>
    <property type="match status" value="1"/>
</dbReference>
<dbReference type="InterPro" id="IPR003676">
    <property type="entry name" value="SAUR_fam"/>
</dbReference>
<dbReference type="PANTHER" id="PTHR31374">
    <property type="entry name" value="AUXIN-INDUCED PROTEIN-LIKE-RELATED"/>
    <property type="match status" value="1"/>
</dbReference>
<evidence type="ECO:0000256" key="1">
    <source>
        <dbReference type="ARBA" id="ARBA00006974"/>
    </source>
</evidence>
<comment type="similarity">
    <text evidence="1">Belongs to the ARG7 family.</text>
</comment>
<dbReference type="GO" id="GO:0009733">
    <property type="term" value="P:response to auxin"/>
    <property type="evidence" value="ECO:0007669"/>
    <property type="project" value="InterPro"/>
</dbReference>
<evidence type="ECO:0008006" key="4">
    <source>
        <dbReference type="Google" id="ProtNLM"/>
    </source>
</evidence>
<keyword evidence="3" id="KW-1185">Reference proteome</keyword>
<gene>
    <name evidence="2" type="ORF">KI387_031980</name>
</gene>
<evidence type="ECO:0000313" key="2">
    <source>
        <dbReference type="EMBL" id="KAH9287863.1"/>
    </source>
</evidence>
<feature type="non-terminal residue" evidence="2">
    <location>
        <position position="1"/>
    </location>
</feature>
<proteinExistence type="inferred from homology"/>
<organism evidence="2 3">
    <name type="scientific">Taxus chinensis</name>
    <name type="common">Chinese yew</name>
    <name type="synonym">Taxus wallichiana var. chinensis</name>
    <dbReference type="NCBI Taxonomy" id="29808"/>
    <lineage>
        <taxon>Eukaryota</taxon>
        <taxon>Viridiplantae</taxon>
        <taxon>Streptophyta</taxon>
        <taxon>Embryophyta</taxon>
        <taxon>Tracheophyta</taxon>
        <taxon>Spermatophyta</taxon>
        <taxon>Pinopsida</taxon>
        <taxon>Pinidae</taxon>
        <taxon>Conifers II</taxon>
        <taxon>Cupressales</taxon>
        <taxon>Taxaceae</taxon>
        <taxon>Taxus</taxon>
    </lineage>
</organism>
<protein>
    <recommendedName>
        <fullName evidence="4">Small auxin up regulated protein</fullName>
    </recommendedName>
</protein>
<dbReference type="PANTHER" id="PTHR31374:SF118">
    <property type="entry name" value="OS01G0924966 PROTEIN"/>
    <property type="match status" value="1"/>
</dbReference>